<evidence type="ECO:0000256" key="2">
    <source>
        <dbReference type="ARBA" id="ARBA00022692"/>
    </source>
</evidence>
<proteinExistence type="predicted"/>
<evidence type="ECO:0000256" key="5">
    <source>
        <dbReference type="ARBA" id="ARBA00023136"/>
    </source>
</evidence>
<dbReference type="GO" id="GO:0007214">
    <property type="term" value="P:gamma-aminobutyric acid signaling pathway"/>
    <property type="evidence" value="ECO:0007669"/>
    <property type="project" value="TreeGrafter"/>
</dbReference>
<gene>
    <name evidence="13" type="ORF">EVOR1521_LOCUS10170</name>
</gene>
<keyword evidence="3 9" id="KW-1133">Transmembrane helix</keyword>
<feature type="chain" id="PRO_5041406633" description="Receptor ligand binding region domain-containing protein" evidence="10">
    <location>
        <begin position="19"/>
        <end position="1517"/>
    </location>
</feature>
<keyword evidence="14" id="KW-1185">Reference proteome</keyword>
<dbReference type="Proteomes" id="UP001178507">
    <property type="component" value="Unassembled WGS sequence"/>
</dbReference>
<dbReference type="InterPro" id="IPR028082">
    <property type="entry name" value="Peripla_BP_I"/>
</dbReference>
<organism evidence="13 14">
    <name type="scientific">Effrenium voratum</name>
    <dbReference type="NCBI Taxonomy" id="2562239"/>
    <lineage>
        <taxon>Eukaryota</taxon>
        <taxon>Sar</taxon>
        <taxon>Alveolata</taxon>
        <taxon>Dinophyceae</taxon>
        <taxon>Suessiales</taxon>
        <taxon>Symbiodiniaceae</taxon>
        <taxon>Effrenium</taxon>
    </lineage>
</organism>
<dbReference type="CDD" id="cd00185">
    <property type="entry name" value="TNFRSF"/>
    <property type="match status" value="1"/>
</dbReference>
<dbReference type="SUPFAM" id="SSF57184">
    <property type="entry name" value="Growth factor receptor domain"/>
    <property type="match status" value="1"/>
</dbReference>
<dbReference type="Pfam" id="PF07699">
    <property type="entry name" value="Ephrin_rec_like"/>
    <property type="match status" value="1"/>
</dbReference>
<feature type="signal peptide" evidence="10">
    <location>
        <begin position="1"/>
        <end position="18"/>
    </location>
</feature>
<dbReference type="Gene3D" id="2.10.50.10">
    <property type="entry name" value="Tumor Necrosis Factor Receptor, subunit A, domain 2"/>
    <property type="match status" value="2"/>
</dbReference>
<evidence type="ECO:0000256" key="9">
    <source>
        <dbReference type="SAM" id="Phobius"/>
    </source>
</evidence>
<evidence type="ECO:0000256" key="1">
    <source>
        <dbReference type="ARBA" id="ARBA00004370"/>
    </source>
</evidence>
<dbReference type="Gene3D" id="3.40.50.2300">
    <property type="match status" value="2"/>
</dbReference>
<evidence type="ECO:0000256" key="6">
    <source>
        <dbReference type="ARBA" id="ARBA00023170"/>
    </source>
</evidence>
<keyword evidence="4" id="KW-0297">G-protein coupled receptor</keyword>
<keyword evidence="10" id="KW-0732">Signal</keyword>
<evidence type="ECO:0000313" key="13">
    <source>
        <dbReference type="EMBL" id="CAJ1382913.1"/>
    </source>
</evidence>
<evidence type="ECO:0000259" key="12">
    <source>
        <dbReference type="Pfam" id="PF07699"/>
    </source>
</evidence>
<dbReference type="SUPFAM" id="SSF53822">
    <property type="entry name" value="Periplasmic binding protein-like I"/>
    <property type="match status" value="1"/>
</dbReference>
<evidence type="ECO:0008006" key="15">
    <source>
        <dbReference type="Google" id="ProtNLM"/>
    </source>
</evidence>
<evidence type="ECO:0000256" key="4">
    <source>
        <dbReference type="ARBA" id="ARBA00023040"/>
    </source>
</evidence>
<reference evidence="13" key="1">
    <citation type="submission" date="2023-08" db="EMBL/GenBank/DDBJ databases">
        <authorList>
            <person name="Chen Y."/>
            <person name="Shah S."/>
            <person name="Dougan E. K."/>
            <person name="Thang M."/>
            <person name="Chan C."/>
        </authorList>
    </citation>
    <scope>NUCLEOTIDE SEQUENCE</scope>
</reference>
<keyword evidence="7" id="KW-0325">Glycoprotein</keyword>
<dbReference type="PRINTS" id="PR01176">
    <property type="entry name" value="GABABRECEPTR"/>
</dbReference>
<feature type="domain" description="Receptor ligand binding region" evidence="11">
    <location>
        <begin position="82"/>
        <end position="428"/>
    </location>
</feature>
<comment type="subcellular location">
    <subcellularLocation>
        <location evidence="1">Membrane</location>
    </subcellularLocation>
</comment>
<dbReference type="PANTHER" id="PTHR10519">
    <property type="entry name" value="GABA-B RECEPTOR"/>
    <property type="match status" value="1"/>
</dbReference>
<dbReference type="GO" id="GO:0038039">
    <property type="term" value="C:G protein-coupled receptor heterodimeric complex"/>
    <property type="evidence" value="ECO:0007669"/>
    <property type="project" value="TreeGrafter"/>
</dbReference>
<dbReference type="Pfam" id="PF01094">
    <property type="entry name" value="ANF_receptor"/>
    <property type="match status" value="1"/>
</dbReference>
<comment type="caution">
    <text evidence="13">The sequence shown here is derived from an EMBL/GenBank/DDBJ whole genome shotgun (WGS) entry which is preliminary data.</text>
</comment>
<dbReference type="PANTHER" id="PTHR10519:SF20">
    <property type="entry name" value="G-PROTEIN COUPLED RECEPTOR 156-RELATED"/>
    <property type="match status" value="1"/>
</dbReference>
<evidence type="ECO:0000256" key="10">
    <source>
        <dbReference type="SAM" id="SignalP"/>
    </source>
</evidence>
<feature type="domain" description="Tyrosine-protein kinase ephrin type A/B receptor-like" evidence="12">
    <location>
        <begin position="581"/>
        <end position="629"/>
    </location>
</feature>
<evidence type="ECO:0000313" key="14">
    <source>
        <dbReference type="Proteomes" id="UP001178507"/>
    </source>
</evidence>
<dbReference type="InterPro" id="IPR001828">
    <property type="entry name" value="ANF_lig-bd_rcpt"/>
</dbReference>
<evidence type="ECO:0000256" key="3">
    <source>
        <dbReference type="ARBA" id="ARBA00022989"/>
    </source>
</evidence>
<feature type="transmembrane region" description="Helical" evidence="9">
    <location>
        <begin position="1476"/>
        <end position="1497"/>
    </location>
</feature>
<dbReference type="SMART" id="SM01411">
    <property type="entry name" value="Ephrin_rec_like"/>
    <property type="match status" value="2"/>
</dbReference>
<name>A0AA36I9X1_9DINO</name>
<dbReference type="InterPro" id="IPR002455">
    <property type="entry name" value="GPCR3_GABA-B"/>
</dbReference>
<evidence type="ECO:0000256" key="7">
    <source>
        <dbReference type="ARBA" id="ARBA00023180"/>
    </source>
</evidence>
<evidence type="ECO:0000259" key="11">
    <source>
        <dbReference type="Pfam" id="PF01094"/>
    </source>
</evidence>
<dbReference type="GO" id="GO:0004965">
    <property type="term" value="F:G protein-coupled GABA receptor activity"/>
    <property type="evidence" value="ECO:0007669"/>
    <property type="project" value="InterPro"/>
</dbReference>
<sequence length="1517" mass="166678">MWFPVATLLLGLTALTAASDALCPASCTATVDGSSWPCRYHSNNCMVNISFDDTRSSASVEDINVAIINPYEGGLGDLMTMVEPSIRQALQQIEESNLLPGYRLNAYVADSKCTEADAAQATVAALSTGPKKHILFSDSCSAACEAVNDVAQYWNVLQVGPGCISVSLSNAERYPFFTRMAPSFRFNVLSIYEMLRFLGLHRVGIVYGYRSINILAKDLFLALMQKDVDDGSYSWTPLYTKQVQVLDDAKAAVELVSDRDARINFMALYEVEGSMLLCQAYQRQIMAPSFLWLAAAGWWNRNYITLNAGTVSCPCTAQELHRASYAMIASDRGPMLNTEDVHGLSGVKLADLYRDYTEECESFANGKGVCNHQWAGYFYDGIWLIASILHQYLGSGNRSVSDLATEQSRQALFDLSIRSDFLGQTGRVRQFNGVDVVTTPPSLGDRDGIVLLRQVTSNPEDAFIQLAFRTSQGLSFKSNISWSPTDATKMLFCQGSACDFEQGWIPADFYNDCEAGEFWSSDLGCSHCAPGFFSPPQSTECQECIEGTYSNASGAASCSQCEPGKYSWLRKATFCFDCWEGNFMNHSGATDCYKCPLNTFATAKGHELCQPCPRGRQTEFEGASAEEMCKCPNGQRVSDGVCVECKGSEICQGGVLLGFRPARYEWITSLDAAGSQRARVQLISKLFLLIAANIEPEESMSKLLLALDAASQSLHNALNGNSSLGVISPPDAEVQTDLESYGSHLGAFRTLLLGGLEQIRTEGAASMDKLQAVKESTDTIAAAAQKVVDSLTKAATSSGEEVNGVVQDIAGRQRALIQKMCKEALLVSFGVSLTETWAAFQNTISVFEHSHEGLIFGIEAVGIPALTQMCTMQQMREVSYYFSRMLQFLRLITNAQSNSESQQVAQSVVRNISSLADPFFDAMVLAVQLYVNDTGECNPLATTTRGEWWHLLMGIADFRIGLLSAVRLYMQVANRMAGQLSQVELASILPRETELGKSLMQGDKSGALPAPPTPELLNVFVATKDQWGSLSTLMVEAVEGEDLPEVNVHRVLLLGDQLLGDFNEAMKLTIEAAELAGISFQSRILDLTHRQQMRFPQIVSQALTIFFRDPDRSGWVELNATILQFRSLHSKLLLGGFPEEEHLHSSNFTLRKVGDVCIVRQMARIMVYYDEMEQLVYQVAHATLEPSGLQRLLELNVLGMDAMEVCSHELEEYYDGEHHGCDNQSLAVDEWLVLIEEVAGLTGFGQDVVSELVLSQQTNPLVSRLDATIAQLTSSSQRILVGSARPLVPVQPTAGLFARVLDVESVVLALEEAAGAKDLSQALAQGEVLYTQTQDLLQTYVKEALKTDPSWPGKRVQVAAWQAVLAKKIFKQSMLSRFNIFTDEELRASMQKFQQNHQQLKNGGGGLEPLPSERQDLLDMWGKVDAAWNRFNASLSASQSEMDSALTELVELLEVDVRSFAIKDVLVEEVLPWSAYIAYCVPALIFLVCVCCGIYVFMEIRLCNAQKAESSVSGSVV</sequence>
<keyword evidence="6" id="KW-0675">Receptor</keyword>
<keyword evidence="8" id="KW-0807">Transducer</keyword>
<accession>A0AA36I9X1</accession>
<dbReference type="EMBL" id="CAUJNA010000957">
    <property type="protein sequence ID" value="CAJ1382913.1"/>
    <property type="molecule type" value="Genomic_DNA"/>
</dbReference>
<dbReference type="InterPro" id="IPR011641">
    <property type="entry name" value="Tyr-kin_ephrin_A/B_rcpt-like"/>
</dbReference>
<keyword evidence="2 9" id="KW-0812">Transmembrane</keyword>
<dbReference type="InterPro" id="IPR009030">
    <property type="entry name" value="Growth_fac_rcpt_cys_sf"/>
</dbReference>
<evidence type="ECO:0000256" key="8">
    <source>
        <dbReference type="ARBA" id="ARBA00023224"/>
    </source>
</evidence>
<protein>
    <recommendedName>
        <fullName evidence="15">Receptor ligand binding region domain-containing protein</fullName>
    </recommendedName>
</protein>
<keyword evidence="5 9" id="KW-0472">Membrane</keyword>